<feature type="region of interest" description="Disordered" evidence="1">
    <location>
        <begin position="173"/>
        <end position="220"/>
    </location>
</feature>
<keyword evidence="2" id="KW-0732">Signal</keyword>
<feature type="region of interest" description="Disordered" evidence="1">
    <location>
        <begin position="99"/>
        <end position="119"/>
    </location>
</feature>
<dbReference type="EMBL" id="HBUF01341640">
    <property type="protein sequence ID" value="CAG6704389.1"/>
    <property type="molecule type" value="Transcribed_RNA"/>
</dbReference>
<sequence>MKILLLTLLCVSVAHCGTIGSFNSLNSFNNIDKPFYPTQSLFSQAISSFINQILLPVVRQLVENVKSLIPPAAQKSIANLLEDFKPLIKKLQQKENVPSINGVNNFSHEKTKNNDNTMTINGKAVNLKDYGASNEKGWSFSGVKIINNKVVDPGTLNGVPMRWNDGNKLPQGAVNNKKWQNTGVGNVGDADGNPRRAARRAQSLGQNKPIPYIDLTQDDE</sequence>
<feature type="chain" id="PRO_5034421282" evidence="2">
    <location>
        <begin position="17"/>
        <end position="220"/>
    </location>
</feature>
<name>A0A8D8XRC4_9HEMI</name>
<feature type="signal peptide" evidence="2">
    <location>
        <begin position="1"/>
        <end position="16"/>
    </location>
</feature>
<accession>A0A8D8XRC4</accession>
<feature type="compositionally biased region" description="Polar residues" evidence="1">
    <location>
        <begin position="173"/>
        <end position="184"/>
    </location>
</feature>
<evidence type="ECO:0000313" key="3">
    <source>
        <dbReference type="EMBL" id="CAG6704389.1"/>
    </source>
</evidence>
<evidence type="ECO:0000256" key="2">
    <source>
        <dbReference type="SAM" id="SignalP"/>
    </source>
</evidence>
<dbReference type="AlphaFoldDB" id="A0A8D8XRC4"/>
<organism evidence="3">
    <name type="scientific">Cacopsylla melanoneura</name>
    <dbReference type="NCBI Taxonomy" id="428564"/>
    <lineage>
        <taxon>Eukaryota</taxon>
        <taxon>Metazoa</taxon>
        <taxon>Ecdysozoa</taxon>
        <taxon>Arthropoda</taxon>
        <taxon>Hexapoda</taxon>
        <taxon>Insecta</taxon>
        <taxon>Pterygota</taxon>
        <taxon>Neoptera</taxon>
        <taxon>Paraneoptera</taxon>
        <taxon>Hemiptera</taxon>
        <taxon>Sternorrhyncha</taxon>
        <taxon>Psylloidea</taxon>
        <taxon>Psyllidae</taxon>
        <taxon>Psyllinae</taxon>
        <taxon>Cacopsylla</taxon>
    </lineage>
</organism>
<proteinExistence type="predicted"/>
<evidence type="ECO:0000256" key="1">
    <source>
        <dbReference type="SAM" id="MobiDB-lite"/>
    </source>
</evidence>
<reference evidence="3" key="1">
    <citation type="submission" date="2021-05" db="EMBL/GenBank/DDBJ databases">
        <authorList>
            <person name="Alioto T."/>
            <person name="Alioto T."/>
            <person name="Gomez Garrido J."/>
        </authorList>
    </citation>
    <scope>NUCLEOTIDE SEQUENCE</scope>
</reference>
<protein>
    <submittedName>
        <fullName evidence="3">Uncharacterized protein</fullName>
    </submittedName>
</protein>